<proteinExistence type="predicted"/>
<keyword evidence="2" id="KW-1185">Reference proteome</keyword>
<dbReference type="EMBL" id="RCHU02000011">
    <property type="protein sequence ID" value="KAL3576968.1"/>
    <property type="molecule type" value="Genomic_DNA"/>
</dbReference>
<sequence>MCNNVLSLSGSWSTDIKLDWGRRSAICLVGVSLLVHSDFGPVVSLFGVLILEIVSGRSSAKPSWGGTQKLLLEWVNDKELTAPGFFQDPDSPSGGPSSMKGSYGDSTGYQMSSVPVRITEVIPR</sequence>
<evidence type="ECO:0000313" key="2">
    <source>
        <dbReference type="Proteomes" id="UP000309997"/>
    </source>
</evidence>
<organism evidence="1 2">
    <name type="scientific">Populus alba</name>
    <name type="common">White poplar</name>
    <dbReference type="NCBI Taxonomy" id="43335"/>
    <lineage>
        <taxon>Eukaryota</taxon>
        <taxon>Viridiplantae</taxon>
        <taxon>Streptophyta</taxon>
        <taxon>Embryophyta</taxon>
        <taxon>Tracheophyta</taxon>
        <taxon>Spermatophyta</taxon>
        <taxon>Magnoliopsida</taxon>
        <taxon>eudicotyledons</taxon>
        <taxon>Gunneridae</taxon>
        <taxon>Pentapetalae</taxon>
        <taxon>rosids</taxon>
        <taxon>fabids</taxon>
        <taxon>Malpighiales</taxon>
        <taxon>Salicaceae</taxon>
        <taxon>Saliceae</taxon>
        <taxon>Populus</taxon>
    </lineage>
</organism>
<evidence type="ECO:0000313" key="1">
    <source>
        <dbReference type="EMBL" id="KAL3576968.1"/>
    </source>
</evidence>
<protein>
    <submittedName>
        <fullName evidence="1">Uncharacterized protein</fullName>
    </submittedName>
</protein>
<reference evidence="1 2" key="1">
    <citation type="journal article" date="2024" name="Plant Biotechnol. J.">
        <title>Genome and CRISPR/Cas9 system of a widespread forest tree (Populus alba) in the world.</title>
        <authorList>
            <person name="Liu Y.J."/>
            <person name="Jiang P.F."/>
            <person name="Han X.M."/>
            <person name="Li X.Y."/>
            <person name="Wang H.M."/>
            <person name="Wang Y.J."/>
            <person name="Wang X.X."/>
            <person name="Zeng Q.Y."/>
        </authorList>
    </citation>
    <scope>NUCLEOTIDE SEQUENCE [LARGE SCALE GENOMIC DNA]</scope>
    <source>
        <strain evidence="2">cv. PAL-ZL1</strain>
    </source>
</reference>
<dbReference type="Proteomes" id="UP000309997">
    <property type="component" value="Unassembled WGS sequence"/>
</dbReference>
<name>A0ACC4BEH3_POPAL</name>
<accession>A0ACC4BEH3</accession>
<gene>
    <name evidence="1" type="ORF">D5086_022251</name>
</gene>
<comment type="caution">
    <text evidence="1">The sequence shown here is derived from an EMBL/GenBank/DDBJ whole genome shotgun (WGS) entry which is preliminary data.</text>
</comment>